<organism evidence="3 4">
    <name type="scientific">Eggerthella lenta</name>
    <name type="common">Eubacterium lentum</name>
    <dbReference type="NCBI Taxonomy" id="84112"/>
    <lineage>
        <taxon>Bacteria</taxon>
        <taxon>Bacillati</taxon>
        <taxon>Actinomycetota</taxon>
        <taxon>Coriobacteriia</taxon>
        <taxon>Eggerthellales</taxon>
        <taxon>Eggerthellaceae</taxon>
        <taxon>Eggerthella</taxon>
    </lineage>
</organism>
<accession>A0A369MK40</accession>
<proteinExistence type="inferred from homology"/>
<dbReference type="Proteomes" id="UP000253970">
    <property type="component" value="Unassembled WGS sequence"/>
</dbReference>
<comment type="similarity">
    <text evidence="1 2">Belongs to the UPF0178 family.</text>
</comment>
<sequence length="171" mass="18747">MRPTIYIDADACPVTSETLAVARKNALPAVVAGNATQNLVRHIRRGDPREPRDGFWVDTLPVGIGADAADFAIVQVLEPGDIVVTQDIGLAAMALGRHARAIGVRGRVYTLATIDLDMHIRHEEKKVRRQGGRTKGPAAFEDDDRERFAANLQRLVEETLRDGKREGFPTS</sequence>
<dbReference type="Pfam" id="PF02639">
    <property type="entry name" value="DUF188"/>
    <property type="match status" value="1"/>
</dbReference>
<dbReference type="InterPro" id="IPR003791">
    <property type="entry name" value="UPF0178"/>
</dbReference>
<evidence type="ECO:0000313" key="3">
    <source>
        <dbReference type="EMBL" id="RDB72763.1"/>
    </source>
</evidence>
<dbReference type="RefSeq" id="WP_114532606.1">
    <property type="nucleotide sequence ID" value="NZ_JAQDVM010000003.1"/>
</dbReference>
<dbReference type="PANTHER" id="PTHR35146">
    <property type="entry name" value="UPF0178 PROTEIN YAII"/>
    <property type="match status" value="1"/>
</dbReference>
<reference evidence="3 4" key="1">
    <citation type="journal article" date="2018" name="Elife">
        <title>Discovery and characterization of a prevalent human gut bacterial enzyme sufficient for the inactivation of a family of plant toxins.</title>
        <authorList>
            <person name="Koppel N."/>
            <person name="Bisanz J.E."/>
            <person name="Pandelia M.E."/>
            <person name="Turnbaugh P.J."/>
            <person name="Balskus E.P."/>
        </authorList>
    </citation>
    <scope>NUCLEOTIDE SEQUENCE [LARGE SCALE GENOMIC DNA]</scope>
    <source>
        <strain evidence="3 4">W1 BHI 6</strain>
    </source>
</reference>
<name>A0A369MK40_EGGLN</name>
<evidence type="ECO:0000256" key="2">
    <source>
        <dbReference type="HAMAP-Rule" id="MF_00489"/>
    </source>
</evidence>
<comment type="caution">
    <text evidence="3">The sequence shown here is derived from an EMBL/GenBank/DDBJ whole genome shotgun (WGS) entry which is preliminary data.</text>
</comment>
<dbReference type="AlphaFoldDB" id="A0A369MK40"/>
<evidence type="ECO:0000256" key="1">
    <source>
        <dbReference type="ARBA" id="ARBA00008522"/>
    </source>
</evidence>
<protein>
    <recommendedName>
        <fullName evidence="2">UPF0178 protein C1875_01805</fullName>
    </recommendedName>
</protein>
<dbReference type="EMBL" id="PPTU01000002">
    <property type="protein sequence ID" value="RDB72763.1"/>
    <property type="molecule type" value="Genomic_DNA"/>
</dbReference>
<dbReference type="PANTHER" id="PTHR35146:SF1">
    <property type="entry name" value="UPF0178 PROTEIN YAII"/>
    <property type="match status" value="1"/>
</dbReference>
<dbReference type="HAMAP" id="MF_00489">
    <property type="entry name" value="UPF0178"/>
    <property type="match status" value="1"/>
</dbReference>
<evidence type="ECO:0000313" key="4">
    <source>
        <dbReference type="Proteomes" id="UP000253970"/>
    </source>
</evidence>
<gene>
    <name evidence="3" type="ORF">C1875_01805</name>
</gene>